<reference evidence="2 3" key="1">
    <citation type="journal article" date="2018" name="Evol. Lett.">
        <title>Horizontal gene cluster transfer increased hallucinogenic mushroom diversity.</title>
        <authorList>
            <person name="Reynolds H.T."/>
            <person name="Vijayakumar V."/>
            <person name="Gluck-Thaler E."/>
            <person name="Korotkin H.B."/>
            <person name="Matheny P.B."/>
            <person name="Slot J.C."/>
        </authorList>
    </citation>
    <scope>NUCLEOTIDE SEQUENCE [LARGE SCALE GENOMIC DNA]</scope>
    <source>
        <strain evidence="2 3">2629</strain>
    </source>
</reference>
<dbReference type="AlphaFoldDB" id="A0A409YY78"/>
<comment type="caution">
    <text evidence="2">The sequence shown here is derived from an EMBL/GenBank/DDBJ whole genome shotgun (WGS) entry which is preliminary data.</text>
</comment>
<dbReference type="Proteomes" id="UP000284842">
    <property type="component" value="Unassembled WGS sequence"/>
</dbReference>
<sequence>MGFEGSVDKVYAQIMSNHPFGIALYRPQKETVFRIGSCGYFDSFGSWNPIANLEDAAEVKRKGLTPIEVELERAPIEDDIRWGPKVSSTAKATALDLTVGLPVAPGIPVNVSTVFKYTSDLDTGAILLTESPITHERFYHESPFKNWIKKNSLNILKIWPEVRTYGLWVVTSTFATQRCAINLWSKKGQGLHVGFSADVAGLGEVGPEGEWYRSQTDEGWVEYGGKGKDRTVVFFGGLKFQYTWLMNKQLKPLKAPKFRGAKDNGPVVKKETVGVVDDPEDEDAGYIVDCEEYLENDPSRTEAEGNDDDDINEDEDDPDEDW</sequence>
<accession>A0A409YY78</accession>
<keyword evidence="3" id="KW-1185">Reference proteome</keyword>
<dbReference type="InParanoid" id="A0A409YY78"/>
<evidence type="ECO:0000313" key="3">
    <source>
        <dbReference type="Proteomes" id="UP000284842"/>
    </source>
</evidence>
<feature type="region of interest" description="Disordered" evidence="1">
    <location>
        <begin position="292"/>
        <end position="322"/>
    </location>
</feature>
<organism evidence="2 3">
    <name type="scientific">Panaeolus cyanescens</name>
    <dbReference type="NCBI Taxonomy" id="181874"/>
    <lineage>
        <taxon>Eukaryota</taxon>
        <taxon>Fungi</taxon>
        <taxon>Dikarya</taxon>
        <taxon>Basidiomycota</taxon>
        <taxon>Agaricomycotina</taxon>
        <taxon>Agaricomycetes</taxon>
        <taxon>Agaricomycetidae</taxon>
        <taxon>Agaricales</taxon>
        <taxon>Agaricineae</taxon>
        <taxon>Galeropsidaceae</taxon>
        <taxon>Panaeolus</taxon>
    </lineage>
</organism>
<gene>
    <name evidence="2" type="ORF">CVT24_002646</name>
</gene>
<protein>
    <submittedName>
        <fullName evidence="2">Uncharacterized protein</fullName>
    </submittedName>
</protein>
<feature type="compositionally biased region" description="Acidic residues" evidence="1">
    <location>
        <begin position="304"/>
        <end position="322"/>
    </location>
</feature>
<dbReference type="EMBL" id="NHTK01000212">
    <property type="protein sequence ID" value="PPR07967.1"/>
    <property type="molecule type" value="Genomic_DNA"/>
</dbReference>
<dbReference type="OrthoDB" id="2883672at2759"/>
<proteinExistence type="predicted"/>
<evidence type="ECO:0000313" key="2">
    <source>
        <dbReference type="EMBL" id="PPR07967.1"/>
    </source>
</evidence>
<evidence type="ECO:0000256" key="1">
    <source>
        <dbReference type="SAM" id="MobiDB-lite"/>
    </source>
</evidence>
<name>A0A409YY78_9AGAR</name>